<evidence type="ECO:0000313" key="3">
    <source>
        <dbReference type="EMBL" id="USY20677.1"/>
    </source>
</evidence>
<protein>
    <submittedName>
        <fullName evidence="3">Thioesterase domain-containing protein</fullName>
    </submittedName>
</protein>
<dbReference type="InterPro" id="IPR012223">
    <property type="entry name" value="TEII"/>
</dbReference>
<comment type="similarity">
    <text evidence="1">Belongs to the thioesterase family.</text>
</comment>
<name>A0ABY5D9K1_9ACTN</name>
<dbReference type="Pfam" id="PF00975">
    <property type="entry name" value="Thioesterase"/>
    <property type="match status" value="1"/>
</dbReference>
<feature type="domain" description="Thioesterase" evidence="2">
    <location>
        <begin position="15"/>
        <end position="240"/>
    </location>
</feature>
<dbReference type="Proteomes" id="UP001055940">
    <property type="component" value="Chromosome"/>
</dbReference>
<dbReference type="SUPFAM" id="SSF53474">
    <property type="entry name" value="alpha/beta-Hydrolases"/>
    <property type="match status" value="1"/>
</dbReference>
<reference evidence="3" key="1">
    <citation type="submission" date="2022-06" db="EMBL/GenBank/DDBJ databases">
        <authorList>
            <person name="Ping M."/>
        </authorList>
    </citation>
    <scope>NUCLEOTIDE SEQUENCE</scope>
    <source>
        <strain evidence="3">JCM11759T</strain>
    </source>
</reference>
<accession>A0ABY5D9K1</accession>
<dbReference type="InterPro" id="IPR001031">
    <property type="entry name" value="Thioesterase"/>
</dbReference>
<dbReference type="PANTHER" id="PTHR11487">
    <property type="entry name" value="THIOESTERASE"/>
    <property type="match status" value="1"/>
</dbReference>
<gene>
    <name evidence="3" type="ORF">NE857_03200</name>
</gene>
<sequence>MLNPMPVNHERPPLRLYCFPHAGASSLVYRSWRAPRGTPLEIVGVDQPGRGPRTREPRITDYPELVSSMADHVAADLVKAREERPDLRYATFGHSFGATLSLSVGATVAQEAGQEPVCAVLSAALPPRLQPPDVIGSLNDEELLAKMVADGGTAPGLLSNGTMARLLIGMMREDEEIRRQFHRVASLRVPFPLTLVAARDDAHVKPEHMWGWAEHSDAASRRVEIPGGHFAAIREPEQVLALAAEDTTREEVR</sequence>
<dbReference type="PANTHER" id="PTHR11487:SF0">
    <property type="entry name" value="S-ACYL FATTY ACID SYNTHASE THIOESTERASE, MEDIUM CHAIN"/>
    <property type="match status" value="1"/>
</dbReference>
<evidence type="ECO:0000313" key="4">
    <source>
        <dbReference type="Proteomes" id="UP001055940"/>
    </source>
</evidence>
<organism evidence="3 4">
    <name type="scientific">Nocardiopsis exhalans</name>
    <dbReference type="NCBI Taxonomy" id="163604"/>
    <lineage>
        <taxon>Bacteria</taxon>
        <taxon>Bacillati</taxon>
        <taxon>Actinomycetota</taxon>
        <taxon>Actinomycetes</taxon>
        <taxon>Streptosporangiales</taxon>
        <taxon>Nocardiopsidaceae</taxon>
        <taxon>Nocardiopsis</taxon>
    </lineage>
</organism>
<evidence type="ECO:0000256" key="1">
    <source>
        <dbReference type="ARBA" id="ARBA00007169"/>
    </source>
</evidence>
<keyword evidence="4" id="KW-1185">Reference proteome</keyword>
<proteinExistence type="inferred from homology"/>
<evidence type="ECO:0000259" key="2">
    <source>
        <dbReference type="Pfam" id="PF00975"/>
    </source>
</evidence>
<dbReference type="RefSeq" id="WP_254419713.1">
    <property type="nucleotide sequence ID" value="NZ_BAAAJB010000017.1"/>
</dbReference>
<dbReference type="InterPro" id="IPR029058">
    <property type="entry name" value="AB_hydrolase_fold"/>
</dbReference>
<dbReference type="EMBL" id="CP099837">
    <property type="protein sequence ID" value="USY20677.1"/>
    <property type="molecule type" value="Genomic_DNA"/>
</dbReference>
<dbReference type="Gene3D" id="3.40.50.1820">
    <property type="entry name" value="alpha/beta hydrolase"/>
    <property type="match status" value="1"/>
</dbReference>